<dbReference type="PATRIC" id="fig|1123069.3.peg.3232"/>
<evidence type="ECO:0000256" key="1">
    <source>
        <dbReference type="SAM" id="MobiDB-lite"/>
    </source>
</evidence>
<dbReference type="STRING" id="1123069.ruthe_03262"/>
<accession>S9S8F2</accession>
<dbReference type="InterPro" id="IPR007863">
    <property type="entry name" value="Peptidase_M16_C"/>
</dbReference>
<feature type="signal peptide" evidence="2">
    <location>
        <begin position="1"/>
        <end position="19"/>
    </location>
</feature>
<dbReference type="GO" id="GO:0046872">
    <property type="term" value="F:metal ion binding"/>
    <property type="evidence" value="ECO:0007669"/>
    <property type="project" value="InterPro"/>
</dbReference>
<dbReference type="InterPro" id="IPR011765">
    <property type="entry name" value="Pept_M16_N"/>
</dbReference>
<keyword evidence="6" id="KW-1185">Reference proteome</keyword>
<dbReference type="InterPro" id="IPR050361">
    <property type="entry name" value="MPP/UQCRC_Complex"/>
</dbReference>
<dbReference type="Gene3D" id="3.30.830.10">
    <property type="entry name" value="Metalloenzyme, LuxS/M16 peptidase-like"/>
    <property type="match status" value="2"/>
</dbReference>
<proteinExistence type="predicted"/>
<evidence type="ECO:0000259" key="4">
    <source>
        <dbReference type="Pfam" id="PF05193"/>
    </source>
</evidence>
<sequence>MIRLLLALTLILGAAAARAEIAIQEVVSPGGIRAWLVEEHSLPFTALEISFRGGANLDREGKRGSVYLMTGLLEEGAGDRDARAFQAAREGLGAVFRFSATDDSVSISASLLTETRDEAAALLHQALVAPRFDPDAVERVRGQVLAGLAHDAQDPRMIAWNALDALAFPDHPYGSPIEGTPESVAALTREDLLQAHRDALVGGRVHVAAVGDITAEELGRLLDDLLAGLPADGPPLPERVEPAFAGGVTVIDYPTPQAVAVFGQRGIARDDPDWFAAFVLDHILGGGGFESRLMTEIRERRGLTYGIGTGLVPLEFGATWVGSVASSNATMAEAIAVTRDIWADVAAHGVTEEELRAAKTYLTGEYALRFDGNAQIARILVAMQILGLPTSYVTERNALVEAVTMEDIRRVAAELMDPDRLTFVIVGRPEGLESGQGAGDAEESAPVSGDRPPAELPAAAPGDQG</sequence>
<dbReference type="PANTHER" id="PTHR11851:SF224">
    <property type="entry name" value="PROCESSING PROTEASE"/>
    <property type="match status" value="1"/>
</dbReference>
<name>S9S8F2_9RHOB</name>
<feature type="region of interest" description="Disordered" evidence="1">
    <location>
        <begin position="430"/>
        <end position="465"/>
    </location>
</feature>
<dbReference type="Pfam" id="PF05193">
    <property type="entry name" value="Peptidase_M16_C"/>
    <property type="match status" value="1"/>
</dbReference>
<organism evidence="5 6">
    <name type="scientific">Rubellimicrobium thermophilum DSM 16684</name>
    <dbReference type="NCBI Taxonomy" id="1123069"/>
    <lineage>
        <taxon>Bacteria</taxon>
        <taxon>Pseudomonadati</taxon>
        <taxon>Pseudomonadota</taxon>
        <taxon>Alphaproteobacteria</taxon>
        <taxon>Rhodobacterales</taxon>
        <taxon>Roseobacteraceae</taxon>
        <taxon>Rubellimicrobium</taxon>
    </lineage>
</organism>
<feature type="domain" description="Peptidase M16 C-terminal" evidence="4">
    <location>
        <begin position="187"/>
        <end position="361"/>
    </location>
</feature>
<dbReference type="OrthoDB" id="9811314at2"/>
<dbReference type="AlphaFoldDB" id="S9S8F2"/>
<keyword evidence="2" id="KW-0732">Signal</keyword>
<comment type="caution">
    <text evidence="5">The sequence shown here is derived from an EMBL/GenBank/DDBJ whole genome shotgun (WGS) entry which is preliminary data.</text>
</comment>
<dbReference type="EMBL" id="AOLV01000040">
    <property type="protein sequence ID" value="EPX82524.1"/>
    <property type="molecule type" value="Genomic_DNA"/>
</dbReference>
<gene>
    <name evidence="5" type="ORF">ruthe_03262</name>
</gene>
<dbReference type="InterPro" id="IPR011249">
    <property type="entry name" value="Metalloenz_LuxS/M16"/>
</dbReference>
<dbReference type="Proteomes" id="UP000015346">
    <property type="component" value="Unassembled WGS sequence"/>
</dbReference>
<feature type="domain" description="Peptidase M16 N-terminal" evidence="3">
    <location>
        <begin position="40"/>
        <end position="180"/>
    </location>
</feature>
<protein>
    <submittedName>
        <fullName evidence="5">Putative Zn-dependent peptidase</fullName>
    </submittedName>
</protein>
<evidence type="ECO:0000313" key="5">
    <source>
        <dbReference type="EMBL" id="EPX82524.1"/>
    </source>
</evidence>
<evidence type="ECO:0000256" key="2">
    <source>
        <dbReference type="SAM" id="SignalP"/>
    </source>
</evidence>
<dbReference type="PANTHER" id="PTHR11851">
    <property type="entry name" value="METALLOPROTEASE"/>
    <property type="match status" value="1"/>
</dbReference>
<dbReference type="Pfam" id="PF00675">
    <property type="entry name" value="Peptidase_M16"/>
    <property type="match status" value="1"/>
</dbReference>
<dbReference type="HOGENOM" id="CLU_009902_6_2_5"/>
<feature type="chain" id="PRO_5004569138" evidence="2">
    <location>
        <begin position="20"/>
        <end position="465"/>
    </location>
</feature>
<evidence type="ECO:0000259" key="3">
    <source>
        <dbReference type="Pfam" id="PF00675"/>
    </source>
</evidence>
<evidence type="ECO:0000313" key="6">
    <source>
        <dbReference type="Proteomes" id="UP000015346"/>
    </source>
</evidence>
<dbReference type="SUPFAM" id="SSF63411">
    <property type="entry name" value="LuxS/MPP-like metallohydrolase"/>
    <property type="match status" value="2"/>
</dbReference>
<reference evidence="5 6" key="1">
    <citation type="journal article" date="2013" name="Stand. Genomic Sci.">
        <title>Genome sequence of the reddish-pigmented Rubellimicrobium thermophilum type strain (DSM 16684(T)), a member of the Roseobacter clade.</title>
        <authorList>
            <person name="Fiebig A."/>
            <person name="Riedel T."/>
            <person name="Gronow S."/>
            <person name="Petersen J."/>
            <person name="Klenk H.P."/>
            <person name="Goker M."/>
        </authorList>
    </citation>
    <scope>NUCLEOTIDE SEQUENCE [LARGE SCALE GENOMIC DNA]</scope>
    <source>
        <strain evidence="5 6">DSM 16684</strain>
    </source>
</reference>